<sequence>MNTAPAPYLDRRNPTVKLTVLLVLSLFTLTMFDPVATAIVLFGTLMVVTLGLRVKLREMALFLVPFMVFGIGVIGVNTVTRPGTELFALAGVSFTREGALFGIAMAVRALIVGVMTVAFIASTRPRDLMVSLQQHARLSPRYSYALMAGHRMLESLPQQWATIRAAHAVRAARGKDGTARFGVRDFARCAFALLVGSIRHSERVALALELRGLRPGPRSVWKPVALTSRDWLFAGGALLAFGALTWLGASASPLA</sequence>
<evidence type="ECO:0000313" key="7">
    <source>
        <dbReference type="EMBL" id="MFD2840258.1"/>
    </source>
</evidence>
<keyword evidence="4 6" id="KW-1133">Transmembrane helix</keyword>
<dbReference type="Proteomes" id="UP001597391">
    <property type="component" value="Unassembled WGS sequence"/>
</dbReference>
<evidence type="ECO:0000256" key="2">
    <source>
        <dbReference type="ARBA" id="ARBA00022475"/>
    </source>
</evidence>
<dbReference type="PANTHER" id="PTHR34857:SF2">
    <property type="entry name" value="SLL0384 PROTEIN"/>
    <property type="match status" value="1"/>
</dbReference>
<dbReference type="Pfam" id="PF02361">
    <property type="entry name" value="CbiQ"/>
    <property type="match status" value="1"/>
</dbReference>
<keyword evidence="8" id="KW-1185">Reference proteome</keyword>
<evidence type="ECO:0000256" key="5">
    <source>
        <dbReference type="ARBA" id="ARBA00023136"/>
    </source>
</evidence>
<name>A0ABW5XEF3_9MICO</name>
<protein>
    <submittedName>
        <fullName evidence="7">Energy-coupling factor transporter transmembrane component T family protein</fullName>
    </submittedName>
</protein>
<proteinExistence type="predicted"/>
<comment type="subcellular location">
    <subcellularLocation>
        <location evidence="1">Membrane</location>
        <topology evidence="1">Multi-pass membrane protein</topology>
    </subcellularLocation>
</comment>
<dbReference type="InterPro" id="IPR051611">
    <property type="entry name" value="ECF_transporter_component"/>
</dbReference>
<keyword evidence="3 6" id="KW-0812">Transmembrane</keyword>
<keyword evidence="2" id="KW-1003">Cell membrane</keyword>
<gene>
    <name evidence="7" type="ORF">ACFSYH_06705</name>
</gene>
<feature type="transmembrane region" description="Helical" evidence="6">
    <location>
        <begin position="60"/>
        <end position="79"/>
    </location>
</feature>
<comment type="caution">
    <text evidence="7">The sequence shown here is derived from an EMBL/GenBank/DDBJ whole genome shotgun (WGS) entry which is preliminary data.</text>
</comment>
<dbReference type="InterPro" id="IPR003339">
    <property type="entry name" value="ABC/ECF_trnsptr_transmembrane"/>
</dbReference>
<feature type="transmembrane region" description="Helical" evidence="6">
    <location>
        <begin position="231"/>
        <end position="249"/>
    </location>
</feature>
<organism evidence="7 8">
    <name type="scientific">Populibacterium corticicola</name>
    <dbReference type="NCBI Taxonomy" id="1812826"/>
    <lineage>
        <taxon>Bacteria</taxon>
        <taxon>Bacillati</taxon>
        <taxon>Actinomycetota</taxon>
        <taxon>Actinomycetes</taxon>
        <taxon>Micrococcales</taxon>
        <taxon>Jonesiaceae</taxon>
        <taxon>Populibacterium</taxon>
    </lineage>
</organism>
<accession>A0ABW5XEF3</accession>
<reference evidence="8" key="1">
    <citation type="journal article" date="2019" name="Int. J. Syst. Evol. Microbiol.">
        <title>The Global Catalogue of Microorganisms (GCM) 10K type strain sequencing project: providing services to taxonomists for standard genome sequencing and annotation.</title>
        <authorList>
            <consortium name="The Broad Institute Genomics Platform"/>
            <consortium name="The Broad Institute Genome Sequencing Center for Infectious Disease"/>
            <person name="Wu L."/>
            <person name="Ma J."/>
        </authorList>
    </citation>
    <scope>NUCLEOTIDE SEQUENCE [LARGE SCALE GENOMIC DNA]</scope>
    <source>
        <strain evidence="8">KCTC 33576</strain>
    </source>
</reference>
<evidence type="ECO:0000313" key="8">
    <source>
        <dbReference type="Proteomes" id="UP001597391"/>
    </source>
</evidence>
<feature type="transmembrane region" description="Helical" evidence="6">
    <location>
        <begin position="99"/>
        <end position="121"/>
    </location>
</feature>
<evidence type="ECO:0000256" key="4">
    <source>
        <dbReference type="ARBA" id="ARBA00022989"/>
    </source>
</evidence>
<evidence type="ECO:0000256" key="3">
    <source>
        <dbReference type="ARBA" id="ARBA00022692"/>
    </source>
</evidence>
<feature type="transmembrane region" description="Helical" evidence="6">
    <location>
        <begin position="20"/>
        <end position="48"/>
    </location>
</feature>
<dbReference type="CDD" id="cd16914">
    <property type="entry name" value="EcfT"/>
    <property type="match status" value="1"/>
</dbReference>
<evidence type="ECO:0000256" key="1">
    <source>
        <dbReference type="ARBA" id="ARBA00004141"/>
    </source>
</evidence>
<dbReference type="PANTHER" id="PTHR34857">
    <property type="entry name" value="SLL0384 PROTEIN"/>
    <property type="match status" value="1"/>
</dbReference>
<evidence type="ECO:0000256" key="6">
    <source>
        <dbReference type="SAM" id="Phobius"/>
    </source>
</evidence>
<dbReference type="RefSeq" id="WP_377466048.1">
    <property type="nucleotide sequence ID" value="NZ_JBHUOP010000002.1"/>
</dbReference>
<keyword evidence="5 6" id="KW-0472">Membrane</keyword>
<dbReference type="EMBL" id="JBHUOP010000002">
    <property type="protein sequence ID" value="MFD2840258.1"/>
    <property type="molecule type" value="Genomic_DNA"/>
</dbReference>